<dbReference type="Gene3D" id="3.30.160.360">
    <property type="match status" value="1"/>
</dbReference>
<evidence type="ECO:0000256" key="5">
    <source>
        <dbReference type="ARBA" id="ARBA00022691"/>
    </source>
</evidence>
<dbReference type="Pfam" id="PF13832">
    <property type="entry name" value="zf-HC5HC2H_2"/>
    <property type="match status" value="1"/>
</dbReference>
<name>A0A2V3INP0_9FLOR</name>
<keyword evidence="6" id="KW-0479">Metal-binding</keyword>
<dbReference type="InterPro" id="IPR003616">
    <property type="entry name" value="Post-SET_dom"/>
</dbReference>
<evidence type="ECO:0000256" key="12">
    <source>
        <dbReference type="ARBA" id="ARBA00023163"/>
    </source>
</evidence>
<keyword evidence="3 18" id="KW-0489">Methyltransferase</keyword>
<evidence type="ECO:0000256" key="9">
    <source>
        <dbReference type="ARBA" id="ARBA00022833"/>
    </source>
</evidence>
<proteinExistence type="predicted"/>
<reference evidence="18 19" key="1">
    <citation type="journal article" date="2018" name="Mol. Biol. Evol.">
        <title>Analysis of the draft genome of the red seaweed Gracilariopsis chorda provides insights into genome size evolution in Rhodophyta.</title>
        <authorList>
            <person name="Lee J."/>
            <person name="Yang E.C."/>
            <person name="Graf L."/>
            <person name="Yang J.H."/>
            <person name="Qiu H."/>
            <person name="Zel Zion U."/>
            <person name="Chan C.X."/>
            <person name="Stephens T.G."/>
            <person name="Weber A.P.M."/>
            <person name="Boo G.H."/>
            <person name="Boo S.M."/>
            <person name="Kim K.M."/>
            <person name="Shin Y."/>
            <person name="Jung M."/>
            <person name="Lee S.J."/>
            <person name="Yim H.S."/>
            <person name="Lee J.H."/>
            <person name="Bhattacharya D."/>
            <person name="Yoon H.S."/>
        </authorList>
    </citation>
    <scope>NUCLEOTIDE SEQUENCE [LARGE SCALE GENOMIC DNA]</scope>
    <source>
        <strain evidence="18 19">SKKU-2015</strain>
        <tissue evidence="18">Whole body</tissue>
    </source>
</reference>
<dbReference type="PANTHER" id="PTHR45888:SF5">
    <property type="entry name" value="D4, ISOFORM A"/>
    <property type="match status" value="1"/>
</dbReference>
<keyword evidence="12" id="KW-0804">Transcription</keyword>
<keyword evidence="10" id="KW-0156">Chromatin regulator</keyword>
<dbReference type="Pfam" id="PF05964">
    <property type="entry name" value="FYRN"/>
    <property type="match status" value="1"/>
</dbReference>
<dbReference type="GO" id="GO:0003713">
    <property type="term" value="F:transcription coactivator activity"/>
    <property type="evidence" value="ECO:0007669"/>
    <property type="project" value="TreeGrafter"/>
</dbReference>
<feature type="compositionally biased region" description="Basic and acidic residues" evidence="14">
    <location>
        <begin position="1128"/>
        <end position="1137"/>
    </location>
</feature>
<evidence type="ECO:0000256" key="6">
    <source>
        <dbReference type="ARBA" id="ARBA00022723"/>
    </source>
</evidence>
<dbReference type="GO" id="GO:0045944">
    <property type="term" value="P:positive regulation of transcription by RNA polymerase II"/>
    <property type="evidence" value="ECO:0007669"/>
    <property type="project" value="TreeGrafter"/>
</dbReference>
<dbReference type="GO" id="GO:0032259">
    <property type="term" value="P:methylation"/>
    <property type="evidence" value="ECO:0007669"/>
    <property type="project" value="UniProtKB-KW"/>
</dbReference>
<evidence type="ECO:0000313" key="19">
    <source>
        <dbReference type="Proteomes" id="UP000247409"/>
    </source>
</evidence>
<dbReference type="InterPro" id="IPR046341">
    <property type="entry name" value="SET_dom_sf"/>
</dbReference>
<evidence type="ECO:0000256" key="10">
    <source>
        <dbReference type="ARBA" id="ARBA00022853"/>
    </source>
</evidence>
<evidence type="ECO:0000256" key="4">
    <source>
        <dbReference type="ARBA" id="ARBA00022679"/>
    </source>
</evidence>
<sequence length="1315" mass="145867">MQPNQPPSQHSVHPFPHPPPRAPPLSQPPSPPPLPPPPLPPPPPPPHHQQQQPQRQQSNPPTQPLIPFSRSTKGSKRARIISSTTDTNNPTKRPKLPKPHQTPSSTKPAQNSCIFCAQPGDIRQCEGKLFGPFRSPINLNNGRTTFHAHRNCALWAPEVYVDDAGNMKDVHVALKRAHKKKCSICAASGASLACSFRGAACCRPMHFRCALTEGARLLNGYKVFCTKHSKHSKTSKEPPPTPDMYLDRTPVGEEYITPEFGCPFCTFDSYDVDRGALLTCSVCRMRSHSKCVLHAVEKDGPFAALSWNSAFFCKSCMLCPTCAKPVDSTVYSSDLANENEQCDSLKCHVCRHFATHISCIPPTANPERWRCDACRICRHCNLANIPIDKWNEHYEACPECAMEIRNAGVVCPVCNRVYREYENLPMIQCDYCDKWIHADTCGGMSMARFERIGNSKERYRCPICTSEKKKSGLSKRRPSASSDLLDLPTTMKERNNRFDLEAFLAQMSAQSEDGVVFNVVTKASHHAAEMATIGEQMGLGSDVCRQCGSRGDEHSLLYCTDCGECYHTYCRGALSQSPFLGKGKPLMNALLLKHDGGLRAGKLGVYAAAWRCVRCESFANLPVQSPDVDVPPKKMNGTVAKPQQPISTFEQPHVEELTSTDPDRPFVRKRKNGALSQPRALAMTRGDLPPIYEPVQWVDKRKCCLCSRAEAPTGREGRLLPWASSTVSDSSSIWVHASCAMLSKGVTLHRVLATQKVSLFGLRKNIVGQARRTSCAFCAESGASLRCSAPGCVAAYHFHCAQDVGVPCVLRSVPVHGKAPSGGRGTGKACKEEKIPTSVLQRFLVFCPKHVTEMKKAGDDHMAIKDVHLTFSMDTVIKVLDRQGFVPDGVPLRKKPLSADRMLSLRIGSLTVLRFGQLVPEVNDFIVKKSLVPLGYCAARMFWSILNPGYRCLYFFEVCGHAQSGPCFVIRCSDAPEWRIDSDCPDKAWSKVVKMVKSAREKAGMREQSHQGVRTSGLEAFGLLNCIPVVTHIESLPLASMFNGRYLHKRVVTHKNKEIIFYNSLSKRYSPIKTAMCRTGCSRTDGFLPNRCVSGIKQSGRNRIPTYWNMQTGAAFQLEVAREAIARKEQPHVESDQQAKMGYRNRTGKRNAKTRSTPHLPVATEHQGIAESSKQRTVVLRSDIDGWGVFATKDIPAGQMIIEYVGEIIRPSVSDLRESKYVDKGIGCYMFEIVPGEIVDATMCGNAARYINHSCAPNCYSKTIKIDQGRHVVVIIAKRRIQRGEELSYDYKFPLDDSDKVKCGCGTEQCKGFMN</sequence>
<accession>A0A2V3INP0</accession>
<feature type="compositionally biased region" description="Polar residues" evidence="14">
    <location>
        <begin position="101"/>
        <end position="110"/>
    </location>
</feature>
<comment type="subcellular location">
    <subcellularLocation>
        <location evidence="1">Nucleus</location>
    </subcellularLocation>
</comment>
<dbReference type="Pfam" id="PF13771">
    <property type="entry name" value="zf-HC5HC2H"/>
    <property type="match status" value="1"/>
</dbReference>
<keyword evidence="7" id="KW-0677">Repeat</keyword>
<evidence type="ECO:0000256" key="7">
    <source>
        <dbReference type="ARBA" id="ARBA00022737"/>
    </source>
</evidence>
<dbReference type="InterPro" id="IPR003889">
    <property type="entry name" value="FYrich_C"/>
</dbReference>
<dbReference type="STRING" id="448386.A0A2V3INP0"/>
<feature type="domain" description="SET" evidence="15">
    <location>
        <begin position="1175"/>
        <end position="1292"/>
    </location>
</feature>
<feature type="compositionally biased region" description="Pro residues" evidence="14">
    <location>
        <begin position="15"/>
        <end position="47"/>
    </location>
</feature>
<feature type="domain" description="Post-SET" evidence="16">
    <location>
        <begin position="1299"/>
        <end position="1315"/>
    </location>
</feature>
<organism evidence="18 19">
    <name type="scientific">Gracilariopsis chorda</name>
    <dbReference type="NCBI Taxonomy" id="448386"/>
    <lineage>
        <taxon>Eukaryota</taxon>
        <taxon>Rhodophyta</taxon>
        <taxon>Florideophyceae</taxon>
        <taxon>Rhodymeniophycidae</taxon>
        <taxon>Gracilariales</taxon>
        <taxon>Gracilariaceae</taxon>
        <taxon>Gracilariopsis</taxon>
    </lineage>
</organism>
<keyword evidence="19" id="KW-1185">Reference proteome</keyword>
<evidence type="ECO:0000256" key="3">
    <source>
        <dbReference type="ARBA" id="ARBA00022603"/>
    </source>
</evidence>
<dbReference type="InterPro" id="IPR013083">
    <property type="entry name" value="Znf_RING/FYVE/PHD"/>
</dbReference>
<dbReference type="SMART" id="SM00317">
    <property type="entry name" value="SET"/>
    <property type="match status" value="1"/>
</dbReference>
<dbReference type="GO" id="GO:0042800">
    <property type="term" value="F:histone H3K4 methyltransferase activity"/>
    <property type="evidence" value="ECO:0007669"/>
    <property type="project" value="TreeGrafter"/>
</dbReference>
<dbReference type="PROSITE" id="PS51542">
    <property type="entry name" value="FYRN"/>
    <property type="match status" value="1"/>
</dbReference>
<evidence type="ECO:0000256" key="14">
    <source>
        <dbReference type="SAM" id="MobiDB-lite"/>
    </source>
</evidence>
<feature type="compositionally biased region" description="Polar residues" evidence="14">
    <location>
        <begin position="81"/>
        <end position="91"/>
    </location>
</feature>
<keyword evidence="13" id="KW-0539">Nucleus</keyword>
<evidence type="ECO:0000256" key="8">
    <source>
        <dbReference type="ARBA" id="ARBA00022771"/>
    </source>
</evidence>
<dbReference type="SUPFAM" id="SSF82199">
    <property type="entry name" value="SET domain"/>
    <property type="match status" value="1"/>
</dbReference>
<dbReference type="Pfam" id="PF05965">
    <property type="entry name" value="FYRC"/>
    <property type="match status" value="1"/>
</dbReference>
<dbReference type="Proteomes" id="UP000247409">
    <property type="component" value="Unassembled WGS sequence"/>
</dbReference>
<dbReference type="PROSITE" id="PS50280">
    <property type="entry name" value="SET"/>
    <property type="match status" value="1"/>
</dbReference>
<feature type="domain" description="PHD-type" evidence="17">
    <location>
        <begin position="700"/>
        <end position="851"/>
    </location>
</feature>
<dbReference type="PROSITE" id="PS51805">
    <property type="entry name" value="EPHD"/>
    <property type="match status" value="2"/>
</dbReference>
<keyword evidence="8" id="KW-0863">Zinc-finger</keyword>
<dbReference type="InterPro" id="IPR011011">
    <property type="entry name" value="Znf_FYVE_PHD"/>
</dbReference>
<evidence type="ECO:0000313" key="18">
    <source>
        <dbReference type="EMBL" id="PXF43692.1"/>
    </source>
</evidence>
<keyword evidence="2" id="KW-0597">Phosphoprotein</keyword>
<protein>
    <submittedName>
        <fullName evidence="18">Histone-lysine N-methyltransferase 2C</fullName>
    </submittedName>
</protein>
<feature type="compositionally biased region" description="Low complexity" evidence="14">
    <location>
        <begin position="48"/>
        <end position="60"/>
    </location>
</feature>
<dbReference type="InterPro" id="IPR003888">
    <property type="entry name" value="FYrich_N"/>
</dbReference>
<dbReference type="InterPro" id="IPR034732">
    <property type="entry name" value="EPHD"/>
</dbReference>
<dbReference type="PANTHER" id="PTHR45888">
    <property type="entry name" value="HL01030P-RELATED"/>
    <property type="match status" value="1"/>
</dbReference>
<evidence type="ECO:0000256" key="13">
    <source>
        <dbReference type="ARBA" id="ARBA00023242"/>
    </source>
</evidence>
<dbReference type="EMBL" id="NBIV01000114">
    <property type="protein sequence ID" value="PXF43692.1"/>
    <property type="molecule type" value="Genomic_DNA"/>
</dbReference>
<dbReference type="GO" id="GO:0044666">
    <property type="term" value="C:MLL3/4 complex"/>
    <property type="evidence" value="ECO:0007669"/>
    <property type="project" value="TreeGrafter"/>
</dbReference>
<evidence type="ECO:0000256" key="2">
    <source>
        <dbReference type="ARBA" id="ARBA00022553"/>
    </source>
</evidence>
<evidence type="ECO:0000256" key="11">
    <source>
        <dbReference type="ARBA" id="ARBA00023015"/>
    </source>
</evidence>
<dbReference type="InterPro" id="IPR001965">
    <property type="entry name" value="Znf_PHD"/>
</dbReference>
<keyword evidence="4 18" id="KW-0808">Transferase</keyword>
<keyword evidence="9" id="KW-0862">Zinc</keyword>
<dbReference type="Gene3D" id="3.30.40.10">
    <property type="entry name" value="Zinc/RING finger domain, C3HC4 (zinc finger)"/>
    <property type="match status" value="4"/>
</dbReference>
<comment type="caution">
    <text evidence="18">The sequence shown here is derived from an EMBL/GenBank/DDBJ whole genome shotgun (WGS) entry which is preliminary data.</text>
</comment>
<dbReference type="Gene3D" id="2.170.270.10">
    <property type="entry name" value="SET domain"/>
    <property type="match status" value="1"/>
</dbReference>
<gene>
    <name evidence="18" type="ORF">BWQ96_06522</name>
</gene>
<dbReference type="Pfam" id="PF00856">
    <property type="entry name" value="SET"/>
    <property type="match status" value="1"/>
</dbReference>
<evidence type="ECO:0000256" key="1">
    <source>
        <dbReference type="ARBA" id="ARBA00004123"/>
    </source>
</evidence>
<evidence type="ECO:0000259" key="16">
    <source>
        <dbReference type="PROSITE" id="PS50868"/>
    </source>
</evidence>
<dbReference type="GO" id="GO:0008270">
    <property type="term" value="F:zinc ion binding"/>
    <property type="evidence" value="ECO:0007669"/>
    <property type="project" value="UniProtKB-KW"/>
</dbReference>
<keyword evidence="5" id="KW-0949">S-adenosyl-L-methionine</keyword>
<dbReference type="CDD" id="cd15571">
    <property type="entry name" value="ePHD"/>
    <property type="match status" value="1"/>
</dbReference>
<keyword evidence="11" id="KW-0805">Transcription regulation</keyword>
<evidence type="ECO:0000259" key="17">
    <source>
        <dbReference type="PROSITE" id="PS51805"/>
    </source>
</evidence>
<feature type="domain" description="PHD-type" evidence="17">
    <location>
        <begin position="110"/>
        <end position="229"/>
    </location>
</feature>
<dbReference type="OrthoDB" id="4045at2759"/>
<dbReference type="SUPFAM" id="SSF57903">
    <property type="entry name" value="FYVE/PHD zinc finger"/>
    <property type="match status" value="2"/>
</dbReference>
<dbReference type="InterPro" id="IPR001214">
    <property type="entry name" value="SET_dom"/>
</dbReference>
<dbReference type="PROSITE" id="PS50868">
    <property type="entry name" value="POST_SET"/>
    <property type="match status" value="1"/>
</dbReference>
<feature type="region of interest" description="Disordered" evidence="14">
    <location>
        <begin position="1"/>
        <end position="110"/>
    </location>
</feature>
<dbReference type="SMART" id="SM00249">
    <property type="entry name" value="PHD"/>
    <property type="match status" value="6"/>
</dbReference>
<dbReference type="CDD" id="cd10518">
    <property type="entry name" value="SET_SETD1-like"/>
    <property type="match status" value="1"/>
</dbReference>
<evidence type="ECO:0000259" key="15">
    <source>
        <dbReference type="PROSITE" id="PS50280"/>
    </source>
</evidence>
<feature type="region of interest" description="Disordered" evidence="14">
    <location>
        <begin position="1128"/>
        <end position="1156"/>
    </location>
</feature>